<dbReference type="RefSeq" id="WP_181896346.1">
    <property type="nucleotide sequence ID" value="NZ_QRDX01000002.1"/>
</dbReference>
<name>A0A3D9HII5_9FLAO</name>
<keyword evidence="2" id="KW-1185">Reference proteome</keyword>
<organism evidence="1 2">
    <name type="scientific">Seonamhaeicola aphaedonensis</name>
    <dbReference type="NCBI Taxonomy" id="1461338"/>
    <lineage>
        <taxon>Bacteria</taxon>
        <taxon>Pseudomonadati</taxon>
        <taxon>Bacteroidota</taxon>
        <taxon>Flavobacteriia</taxon>
        <taxon>Flavobacteriales</taxon>
        <taxon>Flavobacteriaceae</taxon>
    </lineage>
</organism>
<sequence length="58" mass="6556">MTPNLNFTTKVFNALVGIIPSLLFLRSKAWLPNNIVVHPIYISKNLAKVNTNLQAYEN</sequence>
<comment type="caution">
    <text evidence="1">The sequence shown here is derived from an EMBL/GenBank/DDBJ whole genome shotgun (WGS) entry which is preliminary data.</text>
</comment>
<proteinExistence type="predicted"/>
<reference evidence="1 2" key="1">
    <citation type="submission" date="2018-07" db="EMBL/GenBank/DDBJ databases">
        <title>Genomic Encyclopedia of Type Strains, Phase III (KMG-III): the genomes of soil and plant-associated and newly described type strains.</title>
        <authorList>
            <person name="Whitman W."/>
        </authorList>
    </citation>
    <scope>NUCLEOTIDE SEQUENCE [LARGE SCALE GENOMIC DNA]</scope>
    <source>
        <strain evidence="1 2">CECT 8487</strain>
    </source>
</reference>
<dbReference type="EMBL" id="QRDX01000002">
    <property type="protein sequence ID" value="RED49307.1"/>
    <property type="molecule type" value="Genomic_DNA"/>
</dbReference>
<dbReference type="AlphaFoldDB" id="A0A3D9HII5"/>
<protein>
    <submittedName>
        <fullName evidence="1">Uncharacterized protein</fullName>
    </submittedName>
</protein>
<accession>A0A3D9HII5</accession>
<evidence type="ECO:0000313" key="2">
    <source>
        <dbReference type="Proteomes" id="UP000256629"/>
    </source>
</evidence>
<evidence type="ECO:0000313" key="1">
    <source>
        <dbReference type="EMBL" id="RED49307.1"/>
    </source>
</evidence>
<dbReference type="Proteomes" id="UP000256629">
    <property type="component" value="Unassembled WGS sequence"/>
</dbReference>
<gene>
    <name evidence="1" type="ORF">DFQ02_10272</name>
</gene>